<evidence type="ECO:0000259" key="2">
    <source>
        <dbReference type="Pfam" id="PF04389"/>
    </source>
</evidence>
<proteinExistence type="predicted"/>
<gene>
    <name evidence="3" type="ORF">ACFP90_06015</name>
</gene>
<reference evidence="4" key="1">
    <citation type="journal article" date="2019" name="Int. J. Syst. Evol. Microbiol.">
        <title>The Global Catalogue of Microorganisms (GCM) 10K type strain sequencing project: providing services to taxonomists for standard genome sequencing and annotation.</title>
        <authorList>
            <consortium name="The Broad Institute Genomics Platform"/>
            <consortium name="The Broad Institute Genome Sequencing Center for Infectious Disease"/>
            <person name="Wu L."/>
            <person name="Ma J."/>
        </authorList>
    </citation>
    <scope>NUCLEOTIDE SEQUENCE [LARGE SCALE GENOMIC DNA]</scope>
    <source>
        <strain evidence="4">CCUG 63830</strain>
    </source>
</reference>
<protein>
    <submittedName>
        <fullName evidence="3">M28 family peptidase</fullName>
    </submittedName>
</protein>
<dbReference type="EMBL" id="JBHSWB010000001">
    <property type="protein sequence ID" value="MFC6659958.1"/>
    <property type="molecule type" value="Genomic_DNA"/>
</dbReference>
<feature type="domain" description="Peptidase M28" evidence="2">
    <location>
        <begin position="65"/>
        <end position="111"/>
    </location>
</feature>
<name>A0ABW1ZHH7_9DEIO</name>
<dbReference type="RefSeq" id="WP_380054729.1">
    <property type="nucleotide sequence ID" value="NZ_JBHSWB010000001.1"/>
</dbReference>
<dbReference type="PROSITE" id="PS00758">
    <property type="entry name" value="ARGE_DAPE_CPG2_1"/>
    <property type="match status" value="1"/>
</dbReference>
<evidence type="ECO:0000256" key="1">
    <source>
        <dbReference type="ARBA" id="ARBA00022801"/>
    </source>
</evidence>
<keyword evidence="4" id="KW-1185">Reference proteome</keyword>
<keyword evidence="1" id="KW-0378">Hydrolase</keyword>
<dbReference type="Gene3D" id="3.40.630.10">
    <property type="entry name" value="Zn peptidases"/>
    <property type="match status" value="1"/>
</dbReference>
<dbReference type="SUPFAM" id="SSF53187">
    <property type="entry name" value="Zn-dependent exopeptidases"/>
    <property type="match status" value="1"/>
</dbReference>
<organism evidence="3 4">
    <name type="scientific">Deinococcus multiflagellatus</name>
    <dbReference type="NCBI Taxonomy" id="1656887"/>
    <lineage>
        <taxon>Bacteria</taxon>
        <taxon>Thermotogati</taxon>
        <taxon>Deinococcota</taxon>
        <taxon>Deinococci</taxon>
        <taxon>Deinococcales</taxon>
        <taxon>Deinococcaceae</taxon>
        <taxon>Deinococcus</taxon>
    </lineage>
</organism>
<evidence type="ECO:0000313" key="3">
    <source>
        <dbReference type="EMBL" id="MFC6659958.1"/>
    </source>
</evidence>
<evidence type="ECO:0000313" key="4">
    <source>
        <dbReference type="Proteomes" id="UP001596317"/>
    </source>
</evidence>
<dbReference type="InterPro" id="IPR007484">
    <property type="entry name" value="Peptidase_M28"/>
</dbReference>
<accession>A0ABW1ZHH7</accession>
<sequence length="124" mass="12811">MVQAGGLGLAVVNDCAQPPPFSRVDNTALPLLEVPAREGAALLARAGQRVTFQTTTRDRPVTAANLIAARVGGQPEILFGAHLDTVPLSPGANDNASGVLAVLDLARRAAGTPGRTKLVRAVRR</sequence>
<comment type="caution">
    <text evidence="3">The sequence shown here is derived from an EMBL/GenBank/DDBJ whole genome shotgun (WGS) entry which is preliminary data.</text>
</comment>
<dbReference type="PANTHER" id="PTHR12147:SF26">
    <property type="entry name" value="PEPTIDASE M28 DOMAIN-CONTAINING PROTEIN"/>
    <property type="match status" value="1"/>
</dbReference>
<dbReference type="PANTHER" id="PTHR12147">
    <property type="entry name" value="METALLOPEPTIDASE M28 FAMILY MEMBER"/>
    <property type="match status" value="1"/>
</dbReference>
<dbReference type="Gene3D" id="3.50.30.30">
    <property type="match status" value="1"/>
</dbReference>
<dbReference type="Proteomes" id="UP001596317">
    <property type="component" value="Unassembled WGS sequence"/>
</dbReference>
<dbReference type="InterPro" id="IPR045175">
    <property type="entry name" value="M28_fam"/>
</dbReference>
<dbReference type="Pfam" id="PF04389">
    <property type="entry name" value="Peptidase_M28"/>
    <property type="match status" value="1"/>
</dbReference>
<dbReference type="InterPro" id="IPR001261">
    <property type="entry name" value="ArgE/DapE_CS"/>
</dbReference>